<protein>
    <recommendedName>
        <fullName evidence="1">N-acetyltransferase domain-containing protein</fullName>
    </recommendedName>
</protein>
<name>A0A068TSZ7_COFCA</name>
<dbReference type="GO" id="GO:0016747">
    <property type="term" value="F:acyltransferase activity, transferring groups other than amino-acyl groups"/>
    <property type="evidence" value="ECO:0007669"/>
    <property type="project" value="InterPro"/>
</dbReference>
<dbReference type="Gramene" id="CDO99079">
    <property type="protein sequence ID" value="CDO99079"/>
    <property type="gene ID" value="GSCOC_T00026099001"/>
</dbReference>
<dbReference type="AlphaFoldDB" id="A0A068TSZ7"/>
<feature type="domain" description="N-acetyltransferase" evidence="1">
    <location>
        <begin position="19"/>
        <end position="179"/>
    </location>
</feature>
<dbReference type="FunCoup" id="A0A068TSZ7">
    <property type="interactions" value="6"/>
</dbReference>
<dbReference type="PROSITE" id="PS51186">
    <property type="entry name" value="GNAT"/>
    <property type="match status" value="1"/>
</dbReference>
<dbReference type="PANTHER" id="PTHR46067">
    <property type="entry name" value="ACYL-COA N-ACYLTRANSFERASES (NAT) SUPERFAMILY PROTEIN"/>
    <property type="match status" value="1"/>
</dbReference>
<evidence type="ECO:0000259" key="1">
    <source>
        <dbReference type="PROSITE" id="PS51186"/>
    </source>
</evidence>
<sequence length="185" mass="21058">MAEEPSKLSEGFQESSEVITIRPTELSDVDELMVYLTDDQVSRYCIWDTYTSREQALDYIKNIAIPHPWSKVICIDNRAIGAISVTPNSGNSKCRAELGYVLGQYYWGKGIMTRAVKTVASAIFDEWPYLERLEATVDVNNKASQRVLEKSGFQREGVLRKYKMLKGYSRDVVMFSFLSTDRSPS</sequence>
<dbReference type="OrthoDB" id="630895at2759"/>
<dbReference type="OMA" id="MTWEPFK"/>
<evidence type="ECO:0000313" key="3">
    <source>
        <dbReference type="Proteomes" id="UP000295252"/>
    </source>
</evidence>
<dbReference type="SUPFAM" id="SSF55729">
    <property type="entry name" value="Acyl-CoA N-acyltransferases (Nat)"/>
    <property type="match status" value="1"/>
</dbReference>
<reference evidence="3" key="1">
    <citation type="journal article" date="2014" name="Science">
        <title>The coffee genome provides insight into the convergent evolution of caffeine biosynthesis.</title>
        <authorList>
            <person name="Denoeud F."/>
            <person name="Carretero-Paulet L."/>
            <person name="Dereeper A."/>
            <person name="Droc G."/>
            <person name="Guyot R."/>
            <person name="Pietrella M."/>
            <person name="Zheng C."/>
            <person name="Alberti A."/>
            <person name="Anthony F."/>
            <person name="Aprea G."/>
            <person name="Aury J.M."/>
            <person name="Bento P."/>
            <person name="Bernard M."/>
            <person name="Bocs S."/>
            <person name="Campa C."/>
            <person name="Cenci A."/>
            <person name="Combes M.C."/>
            <person name="Crouzillat D."/>
            <person name="Da Silva C."/>
            <person name="Daddiego L."/>
            <person name="De Bellis F."/>
            <person name="Dussert S."/>
            <person name="Garsmeur O."/>
            <person name="Gayraud T."/>
            <person name="Guignon V."/>
            <person name="Jahn K."/>
            <person name="Jamilloux V."/>
            <person name="Joet T."/>
            <person name="Labadie K."/>
            <person name="Lan T."/>
            <person name="Leclercq J."/>
            <person name="Lepelley M."/>
            <person name="Leroy T."/>
            <person name="Li L.T."/>
            <person name="Librado P."/>
            <person name="Lopez L."/>
            <person name="Munoz A."/>
            <person name="Noel B."/>
            <person name="Pallavicini A."/>
            <person name="Perrotta G."/>
            <person name="Poncet V."/>
            <person name="Pot D."/>
            <person name="Priyono X."/>
            <person name="Rigoreau M."/>
            <person name="Rouard M."/>
            <person name="Rozas J."/>
            <person name="Tranchant-Dubreuil C."/>
            <person name="VanBuren R."/>
            <person name="Zhang Q."/>
            <person name="Andrade A.C."/>
            <person name="Argout X."/>
            <person name="Bertrand B."/>
            <person name="de Kochko A."/>
            <person name="Graziosi G."/>
            <person name="Henry R.J."/>
            <person name="Jayarama X."/>
            <person name="Ming R."/>
            <person name="Nagai C."/>
            <person name="Rounsley S."/>
            <person name="Sankoff D."/>
            <person name="Giuliano G."/>
            <person name="Albert V.A."/>
            <person name="Wincker P."/>
            <person name="Lashermes P."/>
        </authorList>
    </citation>
    <scope>NUCLEOTIDE SEQUENCE [LARGE SCALE GENOMIC DNA]</scope>
    <source>
        <strain evidence="3">cv. DH200-94</strain>
    </source>
</reference>
<dbReference type="PhylomeDB" id="A0A068TSZ7"/>
<keyword evidence="3" id="KW-1185">Reference proteome</keyword>
<dbReference type="PANTHER" id="PTHR46067:SF27">
    <property type="entry name" value="ACYL-COA N-ACYLTRANSFERASES (NAT) SUPERFAMILY PROTEIN"/>
    <property type="match status" value="1"/>
</dbReference>
<dbReference type="EMBL" id="HG739087">
    <property type="protein sequence ID" value="CDO99079.1"/>
    <property type="molecule type" value="Genomic_DNA"/>
</dbReference>
<gene>
    <name evidence="2" type="ORF">GSCOC_T00026099001</name>
</gene>
<dbReference type="InParanoid" id="A0A068TSZ7"/>
<dbReference type="InterPro" id="IPR000182">
    <property type="entry name" value="GNAT_dom"/>
</dbReference>
<evidence type="ECO:0000313" key="2">
    <source>
        <dbReference type="EMBL" id="CDO99079.1"/>
    </source>
</evidence>
<dbReference type="Proteomes" id="UP000295252">
    <property type="component" value="Chromosome V"/>
</dbReference>
<dbReference type="Pfam" id="PF13302">
    <property type="entry name" value="Acetyltransf_3"/>
    <property type="match status" value="1"/>
</dbReference>
<dbReference type="InterPro" id="IPR016181">
    <property type="entry name" value="Acyl_CoA_acyltransferase"/>
</dbReference>
<proteinExistence type="predicted"/>
<accession>A0A068TSZ7</accession>
<dbReference type="STRING" id="49390.A0A068TSZ7"/>
<dbReference type="Gene3D" id="3.40.630.30">
    <property type="match status" value="1"/>
</dbReference>
<organism evidence="2 3">
    <name type="scientific">Coffea canephora</name>
    <name type="common">Robusta coffee</name>
    <dbReference type="NCBI Taxonomy" id="49390"/>
    <lineage>
        <taxon>Eukaryota</taxon>
        <taxon>Viridiplantae</taxon>
        <taxon>Streptophyta</taxon>
        <taxon>Embryophyta</taxon>
        <taxon>Tracheophyta</taxon>
        <taxon>Spermatophyta</taxon>
        <taxon>Magnoliopsida</taxon>
        <taxon>eudicotyledons</taxon>
        <taxon>Gunneridae</taxon>
        <taxon>Pentapetalae</taxon>
        <taxon>asterids</taxon>
        <taxon>lamiids</taxon>
        <taxon>Gentianales</taxon>
        <taxon>Rubiaceae</taxon>
        <taxon>Ixoroideae</taxon>
        <taxon>Gardenieae complex</taxon>
        <taxon>Bertiereae - Coffeeae clade</taxon>
        <taxon>Coffeeae</taxon>
        <taxon>Coffea</taxon>
    </lineage>
</organism>